<dbReference type="RefSeq" id="WP_239317370.1">
    <property type="nucleotide sequence ID" value="NZ_JAKMUT010000009.1"/>
</dbReference>
<keyword evidence="1" id="KW-0472">Membrane</keyword>
<keyword evidence="1" id="KW-0812">Transmembrane</keyword>
<evidence type="ECO:0000313" key="2">
    <source>
        <dbReference type="EMBL" id="MCZ9290383.1"/>
    </source>
</evidence>
<proteinExistence type="predicted"/>
<organism evidence="2 3">
    <name type="scientific">Corynebacterium evansiae</name>
    <dbReference type="NCBI Taxonomy" id="2913499"/>
    <lineage>
        <taxon>Bacteria</taxon>
        <taxon>Bacillati</taxon>
        <taxon>Actinomycetota</taxon>
        <taxon>Actinomycetes</taxon>
        <taxon>Mycobacteriales</taxon>
        <taxon>Corynebacteriaceae</taxon>
        <taxon>Corynebacterium</taxon>
    </lineage>
</organism>
<name>A0A9X3LPG3_9CORY</name>
<feature type="transmembrane region" description="Helical" evidence="1">
    <location>
        <begin position="184"/>
        <end position="204"/>
    </location>
</feature>
<dbReference type="EMBL" id="JAKMUT010000009">
    <property type="protein sequence ID" value="MCZ9290383.1"/>
    <property type="molecule type" value="Genomic_DNA"/>
</dbReference>
<accession>A0A9X3LPG3</accession>
<feature type="transmembrane region" description="Helical" evidence="1">
    <location>
        <begin position="157"/>
        <end position="177"/>
    </location>
</feature>
<dbReference type="AlphaFoldDB" id="A0A9X3LPG3"/>
<dbReference type="Proteomes" id="UP001146469">
    <property type="component" value="Unassembled WGS sequence"/>
</dbReference>
<protein>
    <recommendedName>
        <fullName evidence="4">ABC transporter permease</fullName>
    </recommendedName>
</protein>
<evidence type="ECO:0000256" key="1">
    <source>
        <dbReference type="SAM" id="Phobius"/>
    </source>
</evidence>
<evidence type="ECO:0008006" key="4">
    <source>
        <dbReference type="Google" id="ProtNLM"/>
    </source>
</evidence>
<gene>
    <name evidence="2" type="ORF">L8V00_09255</name>
</gene>
<feature type="transmembrane region" description="Helical" evidence="1">
    <location>
        <begin position="72"/>
        <end position="91"/>
    </location>
</feature>
<feature type="transmembrane region" description="Helical" evidence="1">
    <location>
        <begin position="238"/>
        <end position="255"/>
    </location>
</feature>
<sequence length="260" mass="27813">MNLFKNSLNNLRTIISAERVRLSGSRGPLVRVALPLGFLLPLIITFVVAAVAESIQSAGGIFQAQAVHTTNSAYWPIHLGSIVFAAMAAHAQASANSPFVRAAIPWQKTDQLARWLFLSALAAFSTVISVALCLLLLPSFFPVLYGQVNFFSPNATRMLITAPIYSFFAVGIGIAIGKVLNSSAAAIATLTIWALLVENAVWLVPGGAKITSWLPFLNGVFATGQDLALFPPWGRTGAMVYFAVVALLLFGLSLIKRSRP</sequence>
<feature type="transmembrane region" description="Helical" evidence="1">
    <location>
        <begin position="29"/>
        <end position="52"/>
    </location>
</feature>
<reference evidence="2" key="1">
    <citation type="submission" date="2022-02" db="EMBL/GenBank/DDBJ databases">
        <title>Corynebacterium sp. from urogenital microbiome.</title>
        <authorList>
            <person name="Cappelli E.A."/>
            <person name="Ribeiro T.G."/>
            <person name="Peixe L."/>
        </authorList>
    </citation>
    <scope>NUCLEOTIDE SEQUENCE</scope>
    <source>
        <strain evidence="2">C8Ua_174</strain>
    </source>
</reference>
<evidence type="ECO:0000313" key="3">
    <source>
        <dbReference type="Proteomes" id="UP001146469"/>
    </source>
</evidence>
<comment type="caution">
    <text evidence="2">The sequence shown here is derived from an EMBL/GenBank/DDBJ whole genome shotgun (WGS) entry which is preliminary data.</text>
</comment>
<keyword evidence="3" id="KW-1185">Reference proteome</keyword>
<keyword evidence="1" id="KW-1133">Transmembrane helix</keyword>
<feature type="transmembrane region" description="Helical" evidence="1">
    <location>
        <begin position="112"/>
        <end position="137"/>
    </location>
</feature>